<name>A0A6H5HU91_9HYME</name>
<reference evidence="1 2" key="1">
    <citation type="submission" date="2020-02" db="EMBL/GenBank/DDBJ databases">
        <authorList>
            <person name="Ferguson B K."/>
        </authorList>
    </citation>
    <scope>NUCLEOTIDE SEQUENCE [LARGE SCALE GENOMIC DNA]</scope>
</reference>
<evidence type="ECO:0000313" key="1">
    <source>
        <dbReference type="EMBL" id="CAB0029006.1"/>
    </source>
</evidence>
<dbReference type="Proteomes" id="UP000479190">
    <property type="component" value="Unassembled WGS sequence"/>
</dbReference>
<keyword evidence="2" id="KW-1185">Reference proteome</keyword>
<accession>A0A6H5HU91</accession>
<gene>
    <name evidence="1" type="ORF">TBRA_LOCUS1106</name>
</gene>
<organism evidence="1 2">
    <name type="scientific">Trichogramma brassicae</name>
    <dbReference type="NCBI Taxonomy" id="86971"/>
    <lineage>
        <taxon>Eukaryota</taxon>
        <taxon>Metazoa</taxon>
        <taxon>Ecdysozoa</taxon>
        <taxon>Arthropoda</taxon>
        <taxon>Hexapoda</taxon>
        <taxon>Insecta</taxon>
        <taxon>Pterygota</taxon>
        <taxon>Neoptera</taxon>
        <taxon>Endopterygota</taxon>
        <taxon>Hymenoptera</taxon>
        <taxon>Apocrita</taxon>
        <taxon>Proctotrupomorpha</taxon>
        <taxon>Chalcidoidea</taxon>
        <taxon>Trichogrammatidae</taxon>
        <taxon>Trichogramma</taxon>
    </lineage>
</organism>
<proteinExistence type="predicted"/>
<protein>
    <submittedName>
        <fullName evidence="1">Uncharacterized protein</fullName>
    </submittedName>
</protein>
<sequence>MVKTQVNKDAERSNWTLYGIRQVTTPRYWAAHEYGREVQQDQLKQTIALFVGATIATGTIGTYTELRSCH</sequence>
<dbReference type="EMBL" id="CADCXV010000230">
    <property type="protein sequence ID" value="CAB0029006.1"/>
    <property type="molecule type" value="Genomic_DNA"/>
</dbReference>
<evidence type="ECO:0000313" key="2">
    <source>
        <dbReference type="Proteomes" id="UP000479190"/>
    </source>
</evidence>
<dbReference type="AlphaFoldDB" id="A0A6H5HU91"/>